<accession>A0ABV7VFC9</accession>
<name>A0ABV7VFC9_9PROT</name>
<feature type="chain" id="PRO_5046398540" description="Lipoprotein" evidence="1">
    <location>
        <begin position="21"/>
        <end position="226"/>
    </location>
</feature>
<evidence type="ECO:0008006" key="4">
    <source>
        <dbReference type="Google" id="ProtNLM"/>
    </source>
</evidence>
<sequence>MSILAVLLLAGCLAGCMAHGDPEEARFDPTLWRSDSDWDRAMARSEAALAADPASGVLRRSGRLELTLQDGRTLAVAEDRACKTPPRDLWHDCLRKYAIWHFPRRGFWLLAVRLYAGEAYALVDTRSGRETRMIGPPHFAPDGRSLIAVNAAPKGGDTVSGIEVWSLAGPAPELVFYRGAHLEEGFSFVDWAGDRIARLTVQTHERAPREATLYFANGRWQLSRPY</sequence>
<keyword evidence="1" id="KW-0732">Signal</keyword>
<comment type="caution">
    <text evidence="2">The sequence shown here is derived from an EMBL/GenBank/DDBJ whole genome shotgun (WGS) entry which is preliminary data.</text>
</comment>
<keyword evidence="3" id="KW-1185">Reference proteome</keyword>
<evidence type="ECO:0000256" key="1">
    <source>
        <dbReference type="SAM" id="SignalP"/>
    </source>
</evidence>
<evidence type="ECO:0000313" key="2">
    <source>
        <dbReference type="EMBL" id="MFC3675880.1"/>
    </source>
</evidence>
<feature type="signal peptide" evidence="1">
    <location>
        <begin position="1"/>
        <end position="20"/>
    </location>
</feature>
<proteinExistence type="predicted"/>
<evidence type="ECO:0000313" key="3">
    <source>
        <dbReference type="Proteomes" id="UP001595711"/>
    </source>
</evidence>
<organism evidence="2 3">
    <name type="scientific">Ferrovibrio xuzhouensis</name>
    <dbReference type="NCBI Taxonomy" id="1576914"/>
    <lineage>
        <taxon>Bacteria</taxon>
        <taxon>Pseudomonadati</taxon>
        <taxon>Pseudomonadota</taxon>
        <taxon>Alphaproteobacteria</taxon>
        <taxon>Rhodospirillales</taxon>
        <taxon>Rhodospirillaceae</taxon>
        <taxon>Ferrovibrio</taxon>
    </lineage>
</organism>
<gene>
    <name evidence="2" type="ORF">ACFOOQ_10025</name>
</gene>
<dbReference type="EMBL" id="JBHRYJ010000002">
    <property type="protein sequence ID" value="MFC3675880.1"/>
    <property type="molecule type" value="Genomic_DNA"/>
</dbReference>
<protein>
    <recommendedName>
        <fullName evidence="4">Lipoprotein</fullName>
    </recommendedName>
</protein>
<dbReference type="RefSeq" id="WP_379725437.1">
    <property type="nucleotide sequence ID" value="NZ_JBHRYJ010000002.1"/>
</dbReference>
<reference evidence="3" key="1">
    <citation type="journal article" date="2019" name="Int. J. Syst. Evol. Microbiol.">
        <title>The Global Catalogue of Microorganisms (GCM) 10K type strain sequencing project: providing services to taxonomists for standard genome sequencing and annotation.</title>
        <authorList>
            <consortium name="The Broad Institute Genomics Platform"/>
            <consortium name="The Broad Institute Genome Sequencing Center for Infectious Disease"/>
            <person name="Wu L."/>
            <person name="Ma J."/>
        </authorList>
    </citation>
    <scope>NUCLEOTIDE SEQUENCE [LARGE SCALE GENOMIC DNA]</scope>
    <source>
        <strain evidence="3">KCTC 42182</strain>
    </source>
</reference>
<dbReference type="Proteomes" id="UP001595711">
    <property type="component" value="Unassembled WGS sequence"/>
</dbReference>